<feature type="domain" description="Ig-like" evidence="8">
    <location>
        <begin position="379"/>
        <end position="479"/>
    </location>
</feature>
<evidence type="ECO:0000256" key="6">
    <source>
        <dbReference type="ARBA" id="ARBA00023319"/>
    </source>
</evidence>
<dbReference type="InterPro" id="IPR036179">
    <property type="entry name" value="Ig-like_dom_sf"/>
</dbReference>
<dbReference type="InterPro" id="IPR013162">
    <property type="entry name" value="CD80_C2-set"/>
</dbReference>
<feature type="domain" description="Ig-like" evidence="8">
    <location>
        <begin position="484"/>
        <end position="577"/>
    </location>
</feature>
<dbReference type="InterPro" id="IPR003599">
    <property type="entry name" value="Ig_sub"/>
</dbReference>
<feature type="domain" description="Ig-like" evidence="8">
    <location>
        <begin position="780"/>
        <end position="856"/>
    </location>
</feature>
<dbReference type="InterPro" id="IPR036116">
    <property type="entry name" value="FN3_sf"/>
</dbReference>
<evidence type="ECO:0000259" key="9">
    <source>
        <dbReference type="PROSITE" id="PS50853"/>
    </source>
</evidence>
<accession>A0A0V1BEW7</accession>
<proteinExistence type="predicted"/>
<protein>
    <submittedName>
        <fullName evidence="10">Nephrin</fullName>
    </submittedName>
</protein>
<evidence type="ECO:0000313" key="10">
    <source>
        <dbReference type="EMBL" id="KRY35442.1"/>
    </source>
</evidence>
<dbReference type="SUPFAM" id="SSF48726">
    <property type="entry name" value="Immunoglobulin"/>
    <property type="match status" value="9"/>
</dbReference>
<keyword evidence="2" id="KW-0677">Repeat</keyword>
<keyword evidence="6" id="KW-0393">Immunoglobulin domain</keyword>
<comment type="caution">
    <text evidence="10">The sequence shown here is derived from an EMBL/GenBank/DDBJ whole genome shotgun (WGS) entry which is preliminary data.</text>
</comment>
<reference evidence="10 11" key="1">
    <citation type="submission" date="2015-01" db="EMBL/GenBank/DDBJ databases">
        <title>Evolution of Trichinella species and genotypes.</title>
        <authorList>
            <person name="Korhonen P.K."/>
            <person name="Edoardo P."/>
            <person name="Giuseppe L.R."/>
            <person name="Gasser R.B."/>
        </authorList>
    </citation>
    <scope>NUCLEOTIDE SEQUENCE [LARGE SCALE GENOMIC DNA]</scope>
    <source>
        <strain evidence="10">ISS3</strain>
    </source>
</reference>
<evidence type="ECO:0000256" key="7">
    <source>
        <dbReference type="SAM" id="Phobius"/>
    </source>
</evidence>
<dbReference type="FunCoup" id="A0A0V1BEW7">
    <property type="interactions" value="55"/>
</dbReference>
<dbReference type="Pfam" id="PF13927">
    <property type="entry name" value="Ig_3"/>
    <property type="match status" value="4"/>
</dbReference>
<evidence type="ECO:0000259" key="8">
    <source>
        <dbReference type="PROSITE" id="PS50835"/>
    </source>
</evidence>
<feature type="non-terminal residue" evidence="10">
    <location>
        <position position="1"/>
    </location>
</feature>
<organism evidence="10 11">
    <name type="scientific">Trichinella spiralis</name>
    <name type="common">Trichina worm</name>
    <dbReference type="NCBI Taxonomy" id="6334"/>
    <lineage>
        <taxon>Eukaryota</taxon>
        <taxon>Metazoa</taxon>
        <taxon>Ecdysozoa</taxon>
        <taxon>Nematoda</taxon>
        <taxon>Enoplea</taxon>
        <taxon>Dorylaimia</taxon>
        <taxon>Trichinellida</taxon>
        <taxon>Trichinellidae</taxon>
        <taxon>Trichinella</taxon>
    </lineage>
</organism>
<evidence type="ECO:0000256" key="4">
    <source>
        <dbReference type="ARBA" id="ARBA00023157"/>
    </source>
</evidence>
<dbReference type="Pfam" id="PF07679">
    <property type="entry name" value="I-set"/>
    <property type="match status" value="3"/>
</dbReference>
<keyword evidence="5" id="KW-0325">Glycoprotein</keyword>
<keyword evidence="7" id="KW-1133">Transmembrane helix</keyword>
<keyword evidence="3 7" id="KW-0472">Membrane</keyword>
<dbReference type="PROSITE" id="PS00290">
    <property type="entry name" value="IG_MHC"/>
    <property type="match status" value="1"/>
</dbReference>
<dbReference type="CDD" id="cd00063">
    <property type="entry name" value="FN3"/>
    <property type="match status" value="1"/>
</dbReference>
<keyword evidence="11" id="KW-1185">Reference proteome</keyword>
<dbReference type="Pfam" id="PF00041">
    <property type="entry name" value="fn3"/>
    <property type="match status" value="1"/>
</dbReference>
<dbReference type="PROSITE" id="PS50835">
    <property type="entry name" value="IG_LIKE"/>
    <property type="match status" value="9"/>
</dbReference>
<feature type="domain" description="Ig-like" evidence="8">
    <location>
        <begin position="582"/>
        <end position="676"/>
    </location>
</feature>
<feature type="domain" description="Ig-like" evidence="8">
    <location>
        <begin position="70"/>
        <end position="163"/>
    </location>
</feature>
<dbReference type="InterPro" id="IPR003961">
    <property type="entry name" value="FN3_dom"/>
</dbReference>
<dbReference type="Gene3D" id="2.60.40.10">
    <property type="entry name" value="Immunoglobulins"/>
    <property type="match status" value="10"/>
</dbReference>
<evidence type="ECO:0000256" key="5">
    <source>
        <dbReference type="ARBA" id="ARBA00023180"/>
    </source>
</evidence>
<evidence type="ECO:0000313" key="11">
    <source>
        <dbReference type="Proteomes" id="UP000054776"/>
    </source>
</evidence>
<dbReference type="InterPro" id="IPR051275">
    <property type="entry name" value="Cell_adhesion_signaling"/>
</dbReference>
<dbReference type="InterPro" id="IPR003598">
    <property type="entry name" value="Ig_sub2"/>
</dbReference>
<evidence type="ECO:0000256" key="2">
    <source>
        <dbReference type="ARBA" id="ARBA00022737"/>
    </source>
</evidence>
<gene>
    <name evidence="10" type="primary">Nphs1</name>
    <name evidence="10" type="ORF">T01_2375</name>
</gene>
<keyword evidence="4" id="KW-1015">Disulfide bond</keyword>
<dbReference type="GO" id="GO:0005911">
    <property type="term" value="C:cell-cell junction"/>
    <property type="evidence" value="ECO:0007669"/>
    <property type="project" value="TreeGrafter"/>
</dbReference>
<dbReference type="InterPro" id="IPR003006">
    <property type="entry name" value="Ig/MHC_CS"/>
</dbReference>
<dbReference type="CDD" id="cd00096">
    <property type="entry name" value="Ig"/>
    <property type="match status" value="1"/>
</dbReference>
<feature type="domain" description="Ig-like" evidence="8">
    <location>
        <begin position="174"/>
        <end position="278"/>
    </location>
</feature>
<comment type="subcellular location">
    <subcellularLocation>
        <location evidence="1">Membrane</location>
        <topology evidence="1">Single-pass type I membrane protein</topology>
    </subcellularLocation>
</comment>
<dbReference type="STRING" id="6334.A0A0V1BEW7"/>
<feature type="transmembrane region" description="Helical" evidence="7">
    <location>
        <begin position="1097"/>
        <end position="1122"/>
    </location>
</feature>
<feature type="domain" description="Ig-like" evidence="8">
    <location>
        <begin position="283"/>
        <end position="374"/>
    </location>
</feature>
<dbReference type="EMBL" id="JYDH01000054">
    <property type="protein sequence ID" value="KRY35442.1"/>
    <property type="molecule type" value="Genomic_DNA"/>
</dbReference>
<dbReference type="GO" id="GO:0098609">
    <property type="term" value="P:cell-cell adhesion"/>
    <property type="evidence" value="ECO:0007669"/>
    <property type="project" value="TreeGrafter"/>
</dbReference>
<dbReference type="PROSITE" id="PS50853">
    <property type="entry name" value="FN3"/>
    <property type="match status" value="1"/>
</dbReference>
<dbReference type="InterPro" id="IPR007110">
    <property type="entry name" value="Ig-like_dom"/>
</dbReference>
<sequence>LRCHVDVERQLHEAFQSSLPIALLNLPDLTTYVLFHFNLLSISIMAIFVWSRQLVATVIIIYASLVATQKQYFKVPPNNVTVIEGQTAVLQCIISNQQGHTQWTKGGTFLGIDYNLYGYDRYRIVGSRSSGEYNLEISQAKLEDDGEFECQVSPGSEDGKGLRAVGSLNVLIPPKIITLDPEKDGGKVESRSGRTVEVHCRAVGSKPKSEIRWYKNDKLIQDSNVFEESVQEKDKLITTVSRIRWVAQPEDDGAIFTCSARHPALLADDALRTNFTLSVLYPPSFPEIRGYDGRTLKAGEKLRLECEVTNGNPPPEVFWYRNDKIIDRTYVTHSTSSTNDYDFIVDGSDHEAVYACHASNPAVVTPLTSNVRLNVFYPPSKVHVIGPELSKIGDTVSFSCISGSSNPPAKIYWVIDGKPIKESVSSIRPSSDGKGFFSVSNISVQITNEKRDVQIVCSVVNEEILPSEGGRLTSSKKITVLYPPESVSIFGYDGTPVVAGNIQRLSCVAVGGNPLPTINWFKGKRRITTGILNTVSDNAAQSELAFPVAASDNSAAYKCSAQNEASTKLLTASVNLTVLFPPSSLSIHVKPDILKVGNIAQLTCETSSGNPAPVITWWRDGENVAGVDVHNKSGFNGGWVVKSKLYVPLTAEEDGMKYTCRATTAEIGQSVNEVVSLSVRYSPMFFLRDPQEITVLENETVVLNATASANPEPIVYEWLKDGKPMRNSFYKSNKPKVVLSGSVLTINEIDRAHSGRYTCKAKNSEGISTMIFIISVKYSAEITHITESVTKRVGDDVQLECEATAFPIVDNMIGWERDGFNMSRVSIRHTSEMSMLKISDINIEDAGAFTCTAYNGIGTRAKKKAWIIVKHAPTVYKNLTYSKVASEVGAEVVLKCLCRGAPQVSWQWKRDDGKELDYDVRFNVQSNQISPLEYEANKPSQFFTHTKLVIKRVLQNDYGKYICIARNELGTDQFEIPLRHLSKPDQPTNLTISNISHDAVSLQWRENFDGGLNQLFRIRYFSWHAPERPLFSPTVNETTITINGLSPSTKYSFAVEALNRLGSRGFSKSTVSAETLTNVLGISGIANQLGIKEDIPILVIVLVCLVGVVLLALNAFLVLCFIRRHRNRKLQVLEHKVLVNNNADCSPSGKTDDSFSEKAANVRLLEQAQPEAAPYAVVEKLLNGSVNNQESSVQFESNSNNRASQFSEDNMSMRTVIEVDSAGRPIFNKPYGALEQPSYFNYQSNLDYDNAPSDALYAESLRANTLQRQLMSPLYEDSTAFHGASDEEFTLPMMGPLRSVSQELSNYSGFANSPTIRSSSLRRSVFDRGSPNISSQASTVGTVVYNNGRSPFAEVRPMPSPQRSGYAVGNSATVNGSSGVNTSLLSTFPNSVNSRDYMAFDGGLTGDIV</sequence>
<dbReference type="GO" id="GO:0005886">
    <property type="term" value="C:plasma membrane"/>
    <property type="evidence" value="ECO:0007669"/>
    <property type="project" value="TreeGrafter"/>
</dbReference>
<dbReference type="Pfam" id="PF08205">
    <property type="entry name" value="C2-set_2"/>
    <property type="match status" value="2"/>
</dbReference>
<feature type="transmembrane region" description="Helical" evidence="7">
    <location>
        <begin position="29"/>
        <end position="49"/>
    </location>
</feature>
<dbReference type="PANTHER" id="PTHR11640">
    <property type="entry name" value="NEPHRIN"/>
    <property type="match status" value="1"/>
</dbReference>
<feature type="domain" description="Ig-like" evidence="8">
    <location>
        <begin position="873"/>
        <end position="982"/>
    </location>
</feature>
<evidence type="ECO:0000256" key="3">
    <source>
        <dbReference type="ARBA" id="ARBA00023136"/>
    </source>
</evidence>
<dbReference type="OrthoDB" id="10028801at2759"/>
<keyword evidence="7" id="KW-0812">Transmembrane</keyword>
<dbReference type="SUPFAM" id="SSF49265">
    <property type="entry name" value="Fibronectin type III"/>
    <property type="match status" value="1"/>
</dbReference>
<dbReference type="SMART" id="SM00060">
    <property type="entry name" value="FN3"/>
    <property type="match status" value="1"/>
</dbReference>
<name>A0A0V1BEW7_TRISP</name>
<dbReference type="SMART" id="SM00408">
    <property type="entry name" value="IGc2"/>
    <property type="match status" value="9"/>
</dbReference>
<dbReference type="InterPro" id="IPR013098">
    <property type="entry name" value="Ig_I-set"/>
</dbReference>
<dbReference type="InParanoid" id="A0A0V1BEW7"/>
<feature type="domain" description="Fibronectin type-III" evidence="9">
    <location>
        <begin position="986"/>
        <end position="1078"/>
    </location>
</feature>
<evidence type="ECO:0000256" key="1">
    <source>
        <dbReference type="ARBA" id="ARBA00004479"/>
    </source>
</evidence>
<dbReference type="SMART" id="SM00409">
    <property type="entry name" value="IG"/>
    <property type="match status" value="9"/>
</dbReference>
<dbReference type="InterPro" id="IPR013783">
    <property type="entry name" value="Ig-like_fold"/>
</dbReference>
<feature type="domain" description="Ig-like" evidence="8">
    <location>
        <begin position="683"/>
        <end position="775"/>
    </location>
</feature>
<dbReference type="GO" id="GO:0050839">
    <property type="term" value="F:cell adhesion molecule binding"/>
    <property type="evidence" value="ECO:0007669"/>
    <property type="project" value="TreeGrafter"/>
</dbReference>
<dbReference type="PANTHER" id="PTHR11640:SF136">
    <property type="entry name" value="NEPHRIN"/>
    <property type="match status" value="1"/>
</dbReference>
<dbReference type="Proteomes" id="UP000054776">
    <property type="component" value="Unassembled WGS sequence"/>
</dbReference>